<evidence type="ECO:0000313" key="6">
    <source>
        <dbReference type="WBParaSite" id="L893_g26563.t1"/>
    </source>
</evidence>
<evidence type="ECO:0000256" key="2">
    <source>
        <dbReference type="ARBA" id="ARBA00022833"/>
    </source>
</evidence>
<dbReference type="InterPro" id="IPR013083">
    <property type="entry name" value="Znf_RING/FYVE/PHD"/>
</dbReference>
<evidence type="ECO:0000256" key="1">
    <source>
        <dbReference type="ARBA" id="ARBA00022771"/>
    </source>
</evidence>
<evidence type="ECO:0000259" key="4">
    <source>
        <dbReference type="PROSITE" id="PS50089"/>
    </source>
</evidence>
<name>A0A1I7ZI90_9BILA</name>
<dbReference type="GO" id="GO:0008270">
    <property type="term" value="F:zinc ion binding"/>
    <property type="evidence" value="ECO:0007669"/>
    <property type="project" value="UniProtKB-KW"/>
</dbReference>
<reference evidence="6" key="1">
    <citation type="submission" date="2016-11" db="UniProtKB">
        <authorList>
            <consortium name="WormBaseParasite"/>
        </authorList>
    </citation>
    <scope>IDENTIFICATION</scope>
</reference>
<dbReference type="PROSITE" id="PS50089">
    <property type="entry name" value="ZF_RING_2"/>
    <property type="match status" value="1"/>
</dbReference>
<dbReference type="Proteomes" id="UP000095287">
    <property type="component" value="Unplaced"/>
</dbReference>
<dbReference type="InterPro" id="IPR001841">
    <property type="entry name" value="Znf_RING"/>
</dbReference>
<dbReference type="Gene3D" id="3.30.40.10">
    <property type="entry name" value="Zinc/RING finger domain, C3HC4 (zinc finger)"/>
    <property type="match status" value="1"/>
</dbReference>
<evidence type="ECO:0000313" key="5">
    <source>
        <dbReference type="Proteomes" id="UP000095287"/>
    </source>
</evidence>
<dbReference type="AlphaFoldDB" id="A0A1I7ZI90"/>
<keyword evidence="1 3" id="KW-0863">Zinc-finger</keyword>
<evidence type="ECO:0000256" key="3">
    <source>
        <dbReference type="PROSITE-ProRule" id="PRU00175"/>
    </source>
</evidence>
<protein>
    <submittedName>
        <fullName evidence="6">RING-type domain-containing protein</fullName>
    </submittedName>
</protein>
<keyword evidence="1 3" id="KW-0479">Metal-binding</keyword>
<proteinExistence type="predicted"/>
<keyword evidence="5" id="KW-1185">Reference proteome</keyword>
<dbReference type="SUPFAM" id="SSF57850">
    <property type="entry name" value="RING/U-box"/>
    <property type="match status" value="1"/>
</dbReference>
<organism evidence="5 6">
    <name type="scientific">Steinernema glaseri</name>
    <dbReference type="NCBI Taxonomy" id="37863"/>
    <lineage>
        <taxon>Eukaryota</taxon>
        <taxon>Metazoa</taxon>
        <taxon>Ecdysozoa</taxon>
        <taxon>Nematoda</taxon>
        <taxon>Chromadorea</taxon>
        <taxon>Rhabditida</taxon>
        <taxon>Tylenchina</taxon>
        <taxon>Panagrolaimomorpha</taxon>
        <taxon>Strongyloidoidea</taxon>
        <taxon>Steinernematidae</taxon>
        <taxon>Steinernema</taxon>
    </lineage>
</organism>
<keyword evidence="2" id="KW-0862">Zinc</keyword>
<dbReference type="WBParaSite" id="L893_g26563.t1">
    <property type="protein sequence ID" value="L893_g26563.t1"/>
    <property type="gene ID" value="L893_g26563"/>
</dbReference>
<accession>A0A1I7ZI90</accession>
<feature type="domain" description="RING-type" evidence="4">
    <location>
        <begin position="30"/>
        <end position="73"/>
    </location>
</feature>
<sequence>MDATTVSTSPTTFSFIDSDDKLDTDLTLTCPICFDEFDVPKFLSCCGRSICKNCEKRVTENRQSYDRRCPICNTRGGLSARSLPVNVDLKSKFRLLICSNRRLISEANDLLRSEKESPKNQKPTLICEECNEPMDVDKVYCCVRCDPKKKICPHCVIREHKTHQIEATVYLAKGRREELVTDITKKLVSAESLTFETMEFKKCLELSGANLRKARDICKEVIENDYQTQDDVDAKLNRAKTIIERVKKDYIKILDLKDSIMKLEQELEVDIDERC</sequence>